<gene>
    <name evidence="2" type="ORF">KUTeg_006944</name>
</gene>
<feature type="compositionally biased region" description="Acidic residues" evidence="1">
    <location>
        <begin position="195"/>
        <end position="208"/>
    </location>
</feature>
<feature type="region of interest" description="Disordered" evidence="1">
    <location>
        <begin position="95"/>
        <end position="208"/>
    </location>
</feature>
<sequence>MGEIYDNEGDKSQAFQYFYDVSIERPSQVKWQLMIASCHRRSGNYQNALEVYKQIHRKFPENVECLRFLVRICSDLGLKEAQEYATKLKKAERQKKCWEQRASSGTRRGSGRGRREDSAGRVYREGSAGGKGGHRGKAARRRPAFDEAEEDQPYRTSNRNEIGEGETDANYQDPLGPQMERPKTAATRNARGDDDLFDEDVGDDLLPE</sequence>
<proteinExistence type="predicted"/>
<evidence type="ECO:0008006" key="4">
    <source>
        <dbReference type="Google" id="ProtNLM"/>
    </source>
</evidence>
<protein>
    <recommendedName>
        <fullName evidence="4">Intraflagellar transport protein 88</fullName>
    </recommendedName>
</protein>
<evidence type="ECO:0000313" key="3">
    <source>
        <dbReference type="Proteomes" id="UP001217089"/>
    </source>
</evidence>
<name>A0ABQ9FBT8_TEGGR</name>
<reference evidence="2 3" key="1">
    <citation type="submission" date="2022-12" db="EMBL/GenBank/DDBJ databases">
        <title>Chromosome-level genome of Tegillarca granosa.</title>
        <authorList>
            <person name="Kim J."/>
        </authorList>
    </citation>
    <scope>NUCLEOTIDE SEQUENCE [LARGE SCALE GENOMIC DNA]</scope>
    <source>
        <strain evidence="2">Teg-2019</strain>
        <tissue evidence="2">Adductor muscle</tissue>
    </source>
</reference>
<dbReference type="InterPro" id="IPR011990">
    <property type="entry name" value="TPR-like_helical_dom_sf"/>
</dbReference>
<dbReference type="EMBL" id="JARBDR010000337">
    <property type="protein sequence ID" value="KAJ8314794.1"/>
    <property type="molecule type" value="Genomic_DNA"/>
</dbReference>
<dbReference type="PANTHER" id="PTHR44117:SF1">
    <property type="entry name" value="INTRAFLAGELLAR TRANSPORT PROTEIN 88 HOMOLOG"/>
    <property type="match status" value="1"/>
</dbReference>
<organism evidence="2 3">
    <name type="scientific">Tegillarca granosa</name>
    <name type="common">Malaysian cockle</name>
    <name type="synonym">Anadara granosa</name>
    <dbReference type="NCBI Taxonomy" id="220873"/>
    <lineage>
        <taxon>Eukaryota</taxon>
        <taxon>Metazoa</taxon>
        <taxon>Spiralia</taxon>
        <taxon>Lophotrochozoa</taxon>
        <taxon>Mollusca</taxon>
        <taxon>Bivalvia</taxon>
        <taxon>Autobranchia</taxon>
        <taxon>Pteriomorphia</taxon>
        <taxon>Arcoida</taxon>
        <taxon>Arcoidea</taxon>
        <taxon>Arcidae</taxon>
        <taxon>Tegillarca</taxon>
    </lineage>
</organism>
<comment type="caution">
    <text evidence="2">The sequence shown here is derived from an EMBL/GenBank/DDBJ whole genome shotgun (WGS) entry which is preliminary data.</text>
</comment>
<dbReference type="SUPFAM" id="SSF48452">
    <property type="entry name" value="TPR-like"/>
    <property type="match status" value="1"/>
</dbReference>
<dbReference type="Proteomes" id="UP001217089">
    <property type="component" value="Unassembled WGS sequence"/>
</dbReference>
<accession>A0ABQ9FBT8</accession>
<dbReference type="PANTHER" id="PTHR44117">
    <property type="entry name" value="INTRAFLAGELLAR TRANSPORT PROTEIN 88 HOMOLOG"/>
    <property type="match status" value="1"/>
</dbReference>
<evidence type="ECO:0000313" key="2">
    <source>
        <dbReference type="EMBL" id="KAJ8314794.1"/>
    </source>
</evidence>
<keyword evidence="3" id="KW-1185">Reference proteome</keyword>
<evidence type="ECO:0000256" key="1">
    <source>
        <dbReference type="SAM" id="MobiDB-lite"/>
    </source>
</evidence>
<feature type="compositionally biased region" description="Basic and acidic residues" evidence="1">
    <location>
        <begin position="113"/>
        <end position="124"/>
    </location>
</feature>
<feature type="compositionally biased region" description="Basic residues" evidence="1">
    <location>
        <begin position="132"/>
        <end position="142"/>
    </location>
</feature>
<dbReference type="Pfam" id="PF13428">
    <property type="entry name" value="TPR_14"/>
    <property type="match status" value="1"/>
</dbReference>
<dbReference type="Gene3D" id="1.25.40.10">
    <property type="entry name" value="Tetratricopeptide repeat domain"/>
    <property type="match status" value="1"/>
</dbReference>